<sequence length="369" mass="43562">MPKPNPLTTLPAEIHLEILSHIPSLADQISASLSYPPWKHLLLTSQTFKELRYFFHRPWRLEGLHNLLSPTHYHTFFGFTAKSGVITSYSLYTFDRRHHDWHTELARVVRYRQRQPHRYGPGKRVFEDDDEDLGVDRRDYTDFSKLLKKLDLYTPQPHTNQEDSEDEDEEAGFINEQIITPFVPPEVKETDWKLPLNLTYHNENYQWAVLGKMFLQGFPISFRSGVMNDHTRQHKEFHTFYLPPAQSSSPSLSLKKISKIVLKELNTRFTNEPGKPYDLRRDVERVHPNHSKILMKSEGMDPEKEHIILLDQNWHRTTFHDGEMGVAVIILPFDDEEQRLLTQQMDLRKRMGVHRFAEAQSYTYVNTLM</sequence>
<accession>A0AAV9WMQ3</accession>
<name>A0AAV9WMQ3_9PEZI</name>
<evidence type="ECO:0000313" key="2">
    <source>
        <dbReference type="Proteomes" id="UP001370758"/>
    </source>
</evidence>
<dbReference type="EMBL" id="JAVHJL010000001">
    <property type="protein sequence ID" value="KAK6511567.1"/>
    <property type="molecule type" value="Genomic_DNA"/>
</dbReference>
<evidence type="ECO:0008006" key="3">
    <source>
        <dbReference type="Google" id="ProtNLM"/>
    </source>
</evidence>
<reference evidence="1 2" key="1">
    <citation type="submission" date="2023-08" db="EMBL/GenBank/DDBJ databases">
        <authorList>
            <person name="Palmer J.M."/>
        </authorList>
    </citation>
    <scope>NUCLEOTIDE SEQUENCE [LARGE SCALE GENOMIC DNA]</scope>
    <source>
        <strain evidence="1 2">TWF481</strain>
    </source>
</reference>
<gene>
    <name evidence="1" type="ORF">TWF481_000483</name>
</gene>
<protein>
    <recommendedName>
        <fullName evidence="3">F-box domain-containing protein</fullName>
    </recommendedName>
</protein>
<comment type="caution">
    <text evidence="1">The sequence shown here is derived from an EMBL/GenBank/DDBJ whole genome shotgun (WGS) entry which is preliminary data.</text>
</comment>
<keyword evidence="2" id="KW-1185">Reference proteome</keyword>
<evidence type="ECO:0000313" key="1">
    <source>
        <dbReference type="EMBL" id="KAK6511567.1"/>
    </source>
</evidence>
<proteinExistence type="predicted"/>
<dbReference type="AlphaFoldDB" id="A0AAV9WMQ3"/>
<organism evidence="1 2">
    <name type="scientific">Arthrobotrys musiformis</name>
    <dbReference type="NCBI Taxonomy" id="47236"/>
    <lineage>
        <taxon>Eukaryota</taxon>
        <taxon>Fungi</taxon>
        <taxon>Dikarya</taxon>
        <taxon>Ascomycota</taxon>
        <taxon>Pezizomycotina</taxon>
        <taxon>Orbiliomycetes</taxon>
        <taxon>Orbiliales</taxon>
        <taxon>Orbiliaceae</taxon>
        <taxon>Arthrobotrys</taxon>
    </lineage>
</organism>
<dbReference type="Proteomes" id="UP001370758">
    <property type="component" value="Unassembled WGS sequence"/>
</dbReference>